<evidence type="ECO:0000313" key="2">
    <source>
        <dbReference type="Proteomes" id="UP000647339"/>
    </source>
</evidence>
<gene>
    <name evidence="1" type="ORF">GCM10011339_45290</name>
</gene>
<keyword evidence="2" id="KW-1185">Reference proteome</keyword>
<name>A0ABQ1VCH9_9BACT</name>
<dbReference type="EMBL" id="BMIU01000041">
    <property type="protein sequence ID" value="GGF51697.1"/>
    <property type="molecule type" value="Genomic_DNA"/>
</dbReference>
<comment type="caution">
    <text evidence="1">The sequence shown here is derived from an EMBL/GenBank/DDBJ whole genome shotgun (WGS) entry which is preliminary data.</text>
</comment>
<protein>
    <submittedName>
        <fullName evidence="1">Uncharacterized protein</fullName>
    </submittedName>
</protein>
<proteinExistence type="predicted"/>
<dbReference type="Proteomes" id="UP000647339">
    <property type="component" value="Unassembled WGS sequence"/>
</dbReference>
<accession>A0ABQ1VCH9</accession>
<reference evidence="2" key="1">
    <citation type="journal article" date="2019" name="Int. J. Syst. Evol. Microbiol.">
        <title>The Global Catalogue of Microorganisms (GCM) 10K type strain sequencing project: providing services to taxonomists for standard genome sequencing and annotation.</title>
        <authorList>
            <consortium name="The Broad Institute Genomics Platform"/>
            <consortium name="The Broad Institute Genome Sequencing Center for Infectious Disease"/>
            <person name="Wu L."/>
            <person name="Ma J."/>
        </authorList>
    </citation>
    <scope>NUCLEOTIDE SEQUENCE [LARGE SCALE GENOMIC DNA]</scope>
    <source>
        <strain evidence="2">CGMCC 1.15407</strain>
    </source>
</reference>
<sequence length="126" mass="14585">MATKQKTEKVVVMSKISRDRYQELLVLLSKSTNHSMSALIRQILSNRPVKCRTYDQTYDRVLEGMHSIQMEIQEIAVNVDQMVHDVLVNSGTPKDRKMARRLEGKLKEALWKLEVLEKMVQGHFGT</sequence>
<organism evidence="1 2">
    <name type="scientific">Echinicola rosea</name>
    <dbReference type="NCBI Taxonomy" id="1807691"/>
    <lineage>
        <taxon>Bacteria</taxon>
        <taxon>Pseudomonadati</taxon>
        <taxon>Bacteroidota</taxon>
        <taxon>Cytophagia</taxon>
        <taxon>Cytophagales</taxon>
        <taxon>Cyclobacteriaceae</taxon>
        <taxon>Echinicola</taxon>
    </lineage>
</organism>
<dbReference type="RefSeq" id="WP_137404602.1">
    <property type="nucleotide sequence ID" value="NZ_BMIU01000041.1"/>
</dbReference>
<evidence type="ECO:0000313" key="1">
    <source>
        <dbReference type="EMBL" id="GGF51697.1"/>
    </source>
</evidence>